<dbReference type="PROSITE" id="PS51257">
    <property type="entry name" value="PROKAR_LIPOPROTEIN"/>
    <property type="match status" value="1"/>
</dbReference>
<name>A0A0M0GL06_9BACI</name>
<dbReference type="EMBL" id="LGUE01000003">
    <property type="protein sequence ID" value="KON90615.1"/>
    <property type="molecule type" value="Genomic_DNA"/>
</dbReference>
<evidence type="ECO:0000256" key="1">
    <source>
        <dbReference type="SAM" id="SignalP"/>
    </source>
</evidence>
<dbReference type="AlphaFoldDB" id="A0A0M0GL06"/>
<evidence type="ECO:0008006" key="4">
    <source>
        <dbReference type="Google" id="ProtNLM"/>
    </source>
</evidence>
<gene>
    <name evidence="2" type="ORF">AF331_09620</name>
</gene>
<sequence length="200" mass="22182">MKKRYWLLALSMCLLLVGCSQGKGNGSSKLTLEPYDLSDKEEKVVAATGRGSMFFFTLDGTLAKDMDLERTIEVYEKGKLVSDEPFQYDEEAKKYKHSLNSFGMESSEKDLKIFNGSEGAFITMDEDPIPEESGSSASSLLTEKVELKKDKPVYIYGMATSKNNGDSVGIGLEDGKPVGSFKKSDKAYIYKITLVDRKSE</sequence>
<organism evidence="2 3">
    <name type="scientific">Rossellomorea marisflavi</name>
    <dbReference type="NCBI Taxonomy" id="189381"/>
    <lineage>
        <taxon>Bacteria</taxon>
        <taxon>Bacillati</taxon>
        <taxon>Bacillota</taxon>
        <taxon>Bacilli</taxon>
        <taxon>Bacillales</taxon>
        <taxon>Bacillaceae</taxon>
        <taxon>Rossellomorea</taxon>
    </lineage>
</organism>
<evidence type="ECO:0000313" key="3">
    <source>
        <dbReference type="Proteomes" id="UP000037405"/>
    </source>
</evidence>
<protein>
    <recommendedName>
        <fullName evidence="4">Lipoprotein</fullName>
    </recommendedName>
</protein>
<dbReference type="RefSeq" id="WP_053427936.1">
    <property type="nucleotide sequence ID" value="NZ_JAMQJB010000010.1"/>
</dbReference>
<evidence type="ECO:0000313" key="2">
    <source>
        <dbReference type="EMBL" id="KON90615.1"/>
    </source>
</evidence>
<proteinExistence type="predicted"/>
<dbReference type="Proteomes" id="UP000037405">
    <property type="component" value="Unassembled WGS sequence"/>
</dbReference>
<reference evidence="3" key="1">
    <citation type="submission" date="2015-07" db="EMBL/GenBank/DDBJ databases">
        <title>Fjat-14235 jcm11544.</title>
        <authorList>
            <person name="Liu B."/>
            <person name="Wang J."/>
            <person name="Zhu Y."/>
            <person name="Liu G."/>
            <person name="Chen Q."/>
            <person name="Chen Z."/>
            <person name="Lan J."/>
            <person name="Che J."/>
            <person name="Ge C."/>
            <person name="Shi H."/>
            <person name="Pan Z."/>
            <person name="Liu X."/>
        </authorList>
    </citation>
    <scope>NUCLEOTIDE SEQUENCE [LARGE SCALE GENOMIC DNA]</scope>
    <source>
        <strain evidence="3">JCM 11544</strain>
    </source>
</reference>
<keyword evidence="1" id="KW-0732">Signal</keyword>
<feature type="chain" id="PRO_5005599574" description="Lipoprotein" evidence="1">
    <location>
        <begin position="23"/>
        <end position="200"/>
    </location>
</feature>
<comment type="caution">
    <text evidence="2">The sequence shown here is derived from an EMBL/GenBank/DDBJ whole genome shotgun (WGS) entry which is preliminary data.</text>
</comment>
<keyword evidence="3" id="KW-1185">Reference proteome</keyword>
<accession>A0A0M0GL06</accession>
<dbReference type="PATRIC" id="fig|189381.12.peg.3833"/>
<feature type="signal peptide" evidence="1">
    <location>
        <begin position="1"/>
        <end position="22"/>
    </location>
</feature>
<dbReference type="OrthoDB" id="2436709at2"/>